<proteinExistence type="predicted"/>
<sequence>MTKKLFMIRTRIGWYNLLLGVGLATFLQSCNLAPKEEETPTVKADTINQINFFLETSASMGGYLNGSTEFKNIVSEFANKLSQIEPVRKPLALYTISTEAQAYPGDVDKFVTSLATVPLANARSSELHTIFRQVGEKARNNSVALLVSDCILSFPDEDIKKNPQINATDASSVLKNEINRQFAQLSKDTINATVYAFSSAFNGTYYDYQNKKQKLNGESRPFYIWVIGKQRVLNLFNQKLQATLTTKPDKQLDFGGTGTITDYDLFYTLNRKGENWNADEPRITNLKGVRTDRSAEFAIGVNLSGLPSYAQTEAYLTKNLNVSAGNAGVKLLRIEPKDAVKDTEKLKTNEAKMLSEATHVLTFRVTQLFEPKTPVTIKLPVRYDTWYLNQSTMDDRTAAGREGKTFALEHLMNGVRDAYETRSGNDKSFLQLNLTLEQ</sequence>
<keyword evidence="2" id="KW-1185">Reference proteome</keyword>
<evidence type="ECO:0008006" key="3">
    <source>
        <dbReference type="Google" id="ProtNLM"/>
    </source>
</evidence>
<organism evidence="1 2">
    <name type="scientific">Spirosoma liriopis</name>
    <dbReference type="NCBI Taxonomy" id="2937440"/>
    <lineage>
        <taxon>Bacteria</taxon>
        <taxon>Pseudomonadati</taxon>
        <taxon>Bacteroidota</taxon>
        <taxon>Cytophagia</taxon>
        <taxon>Cytophagales</taxon>
        <taxon>Cytophagaceae</taxon>
        <taxon>Spirosoma</taxon>
    </lineage>
</organism>
<name>A0ABT0HG34_9BACT</name>
<dbReference type="EMBL" id="JALPRF010000001">
    <property type="protein sequence ID" value="MCK8490580.1"/>
    <property type="molecule type" value="Genomic_DNA"/>
</dbReference>
<dbReference type="Proteomes" id="UP001202180">
    <property type="component" value="Unassembled WGS sequence"/>
</dbReference>
<protein>
    <recommendedName>
        <fullName evidence="3">VWA domain-containing protein</fullName>
    </recommendedName>
</protein>
<accession>A0ABT0HG34</accession>
<gene>
    <name evidence="1" type="ORF">M0L20_01880</name>
</gene>
<evidence type="ECO:0000313" key="1">
    <source>
        <dbReference type="EMBL" id="MCK8490580.1"/>
    </source>
</evidence>
<reference evidence="1 2" key="1">
    <citation type="submission" date="2022-04" db="EMBL/GenBank/DDBJ databases">
        <title>Spirosoma sp. strain RP8 genome sequencing and assembly.</title>
        <authorList>
            <person name="Jung Y."/>
        </authorList>
    </citation>
    <scope>NUCLEOTIDE SEQUENCE [LARGE SCALE GENOMIC DNA]</scope>
    <source>
        <strain evidence="1 2">RP8</strain>
    </source>
</reference>
<evidence type="ECO:0000313" key="2">
    <source>
        <dbReference type="Proteomes" id="UP001202180"/>
    </source>
</evidence>
<dbReference type="PROSITE" id="PS51257">
    <property type="entry name" value="PROKAR_LIPOPROTEIN"/>
    <property type="match status" value="1"/>
</dbReference>
<comment type="caution">
    <text evidence="1">The sequence shown here is derived from an EMBL/GenBank/DDBJ whole genome shotgun (WGS) entry which is preliminary data.</text>
</comment>